<feature type="transmembrane region" description="Helical" evidence="5">
    <location>
        <begin position="65"/>
        <end position="84"/>
    </location>
</feature>
<protein>
    <submittedName>
        <fullName evidence="6">LrgB family protein</fullName>
    </submittedName>
</protein>
<keyword evidence="2 5" id="KW-0812">Transmembrane</keyword>
<name>A0A212L4M5_9BACT</name>
<evidence type="ECO:0000256" key="3">
    <source>
        <dbReference type="ARBA" id="ARBA00022989"/>
    </source>
</evidence>
<feature type="transmembrane region" description="Helical" evidence="5">
    <location>
        <begin position="210"/>
        <end position="231"/>
    </location>
</feature>
<reference evidence="6" key="1">
    <citation type="submission" date="2016-08" db="EMBL/GenBank/DDBJ databases">
        <authorList>
            <person name="Seilhamer J.J."/>
        </authorList>
    </citation>
    <scope>NUCLEOTIDE SEQUENCE</scope>
    <source>
        <strain evidence="6">86-1</strain>
    </source>
</reference>
<evidence type="ECO:0000256" key="1">
    <source>
        <dbReference type="ARBA" id="ARBA00004141"/>
    </source>
</evidence>
<dbReference type="AlphaFoldDB" id="A0A212L4M5"/>
<proteinExistence type="predicted"/>
<keyword evidence="4 5" id="KW-0472">Membrane</keyword>
<comment type="subcellular location">
    <subcellularLocation>
        <location evidence="1">Membrane</location>
        <topology evidence="1">Multi-pass membrane protein</topology>
    </subcellularLocation>
</comment>
<feature type="transmembrane region" description="Helical" evidence="5">
    <location>
        <begin position="6"/>
        <end position="27"/>
    </location>
</feature>
<dbReference type="PANTHER" id="PTHR30249">
    <property type="entry name" value="PUTATIVE SEROTONIN TRANSPORTER"/>
    <property type="match status" value="1"/>
</dbReference>
<dbReference type="Pfam" id="PF04172">
    <property type="entry name" value="LrgB"/>
    <property type="match status" value="1"/>
</dbReference>
<dbReference type="PANTHER" id="PTHR30249:SF0">
    <property type="entry name" value="PLASTIDAL GLYCOLATE_GLYCERATE TRANSLOCATOR 1, CHLOROPLASTIC"/>
    <property type="match status" value="1"/>
</dbReference>
<accession>A0A212L4M5</accession>
<feature type="transmembrane region" description="Helical" evidence="5">
    <location>
        <begin position="34"/>
        <end position="59"/>
    </location>
</feature>
<evidence type="ECO:0000256" key="4">
    <source>
        <dbReference type="ARBA" id="ARBA00023136"/>
    </source>
</evidence>
<evidence type="ECO:0000313" key="6">
    <source>
        <dbReference type="EMBL" id="SCM72475.1"/>
    </source>
</evidence>
<gene>
    <name evidence="6" type="ORF">KL86DES1_20639</name>
</gene>
<keyword evidence="3 5" id="KW-1133">Transmembrane helix</keyword>
<organism evidence="6">
    <name type="scientific">uncultured Desulfovibrio sp</name>
    <dbReference type="NCBI Taxonomy" id="167968"/>
    <lineage>
        <taxon>Bacteria</taxon>
        <taxon>Pseudomonadati</taxon>
        <taxon>Thermodesulfobacteriota</taxon>
        <taxon>Desulfovibrionia</taxon>
        <taxon>Desulfovibrionales</taxon>
        <taxon>Desulfovibrionaceae</taxon>
        <taxon>Desulfovibrio</taxon>
        <taxon>environmental samples</taxon>
    </lineage>
</organism>
<dbReference type="RefSeq" id="WP_179980223.1">
    <property type="nucleotide sequence ID" value="NZ_LT608333.1"/>
</dbReference>
<dbReference type="GO" id="GO:0016020">
    <property type="term" value="C:membrane"/>
    <property type="evidence" value="ECO:0007669"/>
    <property type="project" value="UniProtKB-SubCell"/>
</dbReference>
<evidence type="ECO:0000256" key="2">
    <source>
        <dbReference type="ARBA" id="ARBA00022692"/>
    </source>
</evidence>
<dbReference type="EMBL" id="FMJC01000002">
    <property type="protein sequence ID" value="SCM72475.1"/>
    <property type="molecule type" value="Genomic_DNA"/>
</dbReference>
<dbReference type="InterPro" id="IPR007300">
    <property type="entry name" value="CidB/LrgB"/>
</dbReference>
<sequence length="237" mass="24435">MQSYASVSTVLCILGTLLAYMAVRALYLRYKHPLLNIVALGAAAVIAVLVFFDIPYAVYEPSAKIMTAFIGPATVALALPLYRYRRVLLRYALAIMGSVCAGTFVSMFSAGLLARVGGLPQEVVISILPKSSSIPFAIEVAGMYGGISSLTAAFVVATGTLGSLIGGWTLNLARVADPFARGLALGTVSHAQGTAAALQEGEEQGAMGGLALILAGIFTAALAPVAVSLLMRVPVLG</sequence>
<evidence type="ECO:0000256" key="5">
    <source>
        <dbReference type="SAM" id="Phobius"/>
    </source>
</evidence>
<feature type="transmembrane region" description="Helical" evidence="5">
    <location>
        <begin position="91"/>
        <end position="114"/>
    </location>
</feature>